<keyword evidence="2" id="KW-0472">Membrane</keyword>
<comment type="caution">
    <text evidence="3">The sequence shown here is derived from an EMBL/GenBank/DDBJ whole genome shotgun (WGS) entry which is preliminary data.</text>
</comment>
<dbReference type="Proteomes" id="UP001275084">
    <property type="component" value="Unassembled WGS sequence"/>
</dbReference>
<dbReference type="EMBL" id="JAUIQD010000001">
    <property type="protein sequence ID" value="KAK3362578.1"/>
    <property type="molecule type" value="Genomic_DNA"/>
</dbReference>
<evidence type="ECO:0000256" key="1">
    <source>
        <dbReference type="SAM" id="MobiDB-lite"/>
    </source>
</evidence>
<organism evidence="3 4">
    <name type="scientific">Lasiosphaeria hispida</name>
    <dbReference type="NCBI Taxonomy" id="260671"/>
    <lineage>
        <taxon>Eukaryota</taxon>
        <taxon>Fungi</taxon>
        <taxon>Dikarya</taxon>
        <taxon>Ascomycota</taxon>
        <taxon>Pezizomycotina</taxon>
        <taxon>Sordariomycetes</taxon>
        <taxon>Sordariomycetidae</taxon>
        <taxon>Sordariales</taxon>
        <taxon>Lasiosphaeriaceae</taxon>
        <taxon>Lasiosphaeria</taxon>
    </lineage>
</organism>
<keyword evidence="2" id="KW-1133">Transmembrane helix</keyword>
<sequence length="329" mass="34578">MYEPSQNAEPTSRRQSGLPDPSTPENRAQRNNHYKKFGQEYQFAETWSNPLPEIVVSSVQTNIPAAAATAATATAVGTSQNDGARDDNIDSETLPHRTSSSKESAGELHETVWVPPREKPWYKRIPKMWWMIAGISVIGVVAVLLAILGAMGMLGNHAFVNPTSGADFPSSPLTSPSSTPDGPNSSNNATSSTTTSAPSATSTRPASTNLPAGCTDSLAFIKNAVWIGLSDTSTYTGLFDRADSAEACCNKCFDPTAAKGNGNGCAGWLYNGSSVYTPCTKIMITRKGAKADDKCGNGYADETTFETGAGSGETVAGMGPCSLKETVNN</sequence>
<feature type="region of interest" description="Disordered" evidence="1">
    <location>
        <begin position="168"/>
        <end position="208"/>
    </location>
</feature>
<keyword evidence="2" id="KW-0812">Transmembrane</keyword>
<feature type="region of interest" description="Disordered" evidence="1">
    <location>
        <begin position="1"/>
        <end position="35"/>
    </location>
</feature>
<feature type="compositionally biased region" description="Polar residues" evidence="1">
    <location>
        <begin position="1"/>
        <end position="15"/>
    </location>
</feature>
<reference evidence="3" key="2">
    <citation type="submission" date="2023-06" db="EMBL/GenBank/DDBJ databases">
        <authorList>
            <consortium name="Lawrence Berkeley National Laboratory"/>
            <person name="Haridas S."/>
            <person name="Hensen N."/>
            <person name="Bonometti L."/>
            <person name="Westerberg I."/>
            <person name="Brannstrom I.O."/>
            <person name="Guillou S."/>
            <person name="Cros-Aarteil S."/>
            <person name="Calhoun S."/>
            <person name="Kuo A."/>
            <person name="Mondo S."/>
            <person name="Pangilinan J."/>
            <person name="Riley R."/>
            <person name="Labutti K."/>
            <person name="Andreopoulos B."/>
            <person name="Lipzen A."/>
            <person name="Chen C."/>
            <person name="Yanf M."/>
            <person name="Daum C."/>
            <person name="Ng V."/>
            <person name="Clum A."/>
            <person name="Steindorff A."/>
            <person name="Ohm R."/>
            <person name="Martin F."/>
            <person name="Silar P."/>
            <person name="Natvig D."/>
            <person name="Lalanne C."/>
            <person name="Gautier V."/>
            <person name="Ament-Velasquez S.L."/>
            <person name="Kruys A."/>
            <person name="Hutchinson M.I."/>
            <person name="Powell A.J."/>
            <person name="Barry K."/>
            <person name="Miller A.N."/>
            <person name="Grigoriev I.V."/>
            <person name="Debuchy R."/>
            <person name="Gladieux P."/>
            <person name="Thoren M.H."/>
            <person name="Johannesson H."/>
        </authorList>
    </citation>
    <scope>NUCLEOTIDE SEQUENCE</scope>
    <source>
        <strain evidence="3">CBS 955.72</strain>
    </source>
</reference>
<keyword evidence="4" id="KW-1185">Reference proteome</keyword>
<feature type="region of interest" description="Disordered" evidence="1">
    <location>
        <begin position="73"/>
        <end position="109"/>
    </location>
</feature>
<feature type="compositionally biased region" description="Low complexity" evidence="1">
    <location>
        <begin position="169"/>
        <end position="208"/>
    </location>
</feature>
<evidence type="ECO:0000313" key="4">
    <source>
        <dbReference type="Proteomes" id="UP001275084"/>
    </source>
</evidence>
<proteinExistence type="predicted"/>
<dbReference type="AlphaFoldDB" id="A0AAJ0HTV0"/>
<gene>
    <name evidence="3" type="ORF">B0T25DRAFT_512769</name>
</gene>
<name>A0AAJ0HTV0_9PEZI</name>
<reference evidence="3" key="1">
    <citation type="journal article" date="2023" name="Mol. Phylogenet. Evol.">
        <title>Genome-scale phylogeny and comparative genomics of the fungal order Sordariales.</title>
        <authorList>
            <person name="Hensen N."/>
            <person name="Bonometti L."/>
            <person name="Westerberg I."/>
            <person name="Brannstrom I.O."/>
            <person name="Guillou S."/>
            <person name="Cros-Aarteil S."/>
            <person name="Calhoun S."/>
            <person name="Haridas S."/>
            <person name="Kuo A."/>
            <person name="Mondo S."/>
            <person name="Pangilinan J."/>
            <person name="Riley R."/>
            <person name="LaButti K."/>
            <person name="Andreopoulos B."/>
            <person name="Lipzen A."/>
            <person name="Chen C."/>
            <person name="Yan M."/>
            <person name="Daum C."/>
            <person name="Ng V."/>
            <person name="Clum A."/>
            <person name="Steindorff A."/>
            <person name="Ohm R.A."/>
            <person name="Martin F."/>
            <person name="Silar P."/>
            <person name="Natvig D.O."/>
            <person name="Lalanne C."/>
            <person name="Gautier V."/>
            <person name="Ament-Velasquez S.L."/>
            <person name="Kruys A."/>
            <person name="Hutchinson M.I."/>
            <person name="Powell A.J."/>
            <person name="Barry K."/>
            <person name="Miller A.N."/>
            <person name="Grigoriev I.V."/>
            <person name="Debuchy R."/>
            <person name="Gladieux P."/>
            <person name="Hiltunen Thoren M."/>
            <person name="Johannesson H."/>
        </authorList>
    </citation>
    <scope>NUCLEOTIDE SEQUENCE</scope>
    <source>
        <strain evidence="3">CBS 955.72</strain>
    </source>
</reference>
<evidence type="ECO:0000313" key="3">
    <source>
        <dbReference type="EMBL" id="KAK3362578.1"/>
    </source>
</evidence>
<accession>A0AAJ0HTV0</accession>
<evidence type="ECO:0000256" key="2">
    <source>
        <dbReference type="SAM" id="Phobius"/>
    </source>
</evidence>
<feature type="transmembrane region" description="Helical" evidence="2">
    <location>
        <begin position="129"/>
        <end position="154"/>
    </location>
</feature>
<protein>
    <submittedName>
        <fullName evidence="3">Uncharacterized protein</fullName>
    </submittedName>
</protein>